<organism evidence="1 2">
    <name type="scientific">Vermiconidia calcicola</name>
    <dbReference type="NCBI Taxonomy" id="1690605"/>
    <lineage>
        <taxon>Eukaryota</taxon>
        <taxon>Fungi</taxon>
        <taxon>Dikarya</taxon>
        <taxon>Ascomycota</taxon>
        <taxon>Pezizomycotina</taxon>
        <taxon>Dothideomycetes</taxon>
        <taxon>Dothideomycetidae</taxon>
        <taxon>Mycosphaerellales</taxon>
        <taxon>Extremaceae</taxon>
        <taxon>Vermiconidia</taxon>
    </lineage>
</organism>
<dbReference type="EMBL" id="JAUTXU010000358">
    <property type="protein sequence ID" value="KAK3683215.1"/>
    <property type="molecule type" value="Genomic_DNA"/>
</dbReference>
<evidence type="ECO:0000313" key="2">
    <source>
        <dbReference type="Proteomes" id="UP001281147"/>
    </source>
</evidence>
<name>A0ACC3MBB1_9PEZI</name>
<sequence>MATIEGLTEELCQSLAGVEVGDLLLIDSYLKAEASYVDESESESDMDSAPDQDRGDDVVMSGDDEGGAGPTSDGSVEHVEVAVVEIVATDTEDDGGEGNDGGAAVANNAAGAETNGSAEHVEHAGGEEQGEQGEHGDDGDNDEDERELEDEQSEPEVSQNEPAALYTVEHITKDDEGRITDISLCLLNYQPKLSEADGSGYHIYGAILVESFVSSEEDQHDNGTFSIKDVISDTETKDYTITRSPDGDMVRNLVFHRRCPADCEEGWLVTREEAQAMVPDTLATLLPHAPVCPACMGKTLMQEYHGLRQMLDAQYVDFTLVTDFYFRLNPRRTMLSYPFRRLDERDWGYAFDDMLSNDGDEDDESGDDNGNWGYYQEAMDPNSGVVLRPASETAIAALPRKTFAELEKKDAEDQSKCLVCLGKFTDEDVVVLMPCGHVFCEAGCIEQWLKQFNSCPTCRAKLAAIGVEGVEATGDGGVAQAGAVGDGTGGNQGRAEGTEEAEATSSDSDGVEKDGEDVVMGEATAEVAA</sequence>
<reference evidence="1" key="1">
    <citation type="submission" date="2023-07" db="EMBL/GenBank/DDBJ databases">
        <title>Black Yeasts Isolated from many extreme environments.</title>
        <authorList>
            <person name="Coleine C."/>
            <person name="Stajich J.E."/>
            <person name="Selbmann L."/>
        </authorList>
    </citation>
    <scope>NUCLEOTIDE SEQUENCE</scope>
    <source>
        <strain evidence="1">CCFEE 5714</strain>
    </source>
</reference>
<dbReference type="Proteomes" id="UP001281147">
    <property type="component" value="Unassembled WGS sequence"/>
</dbReference>
<gene>
    <name evidence="1" type="ORF">LTR37_020457</name>
</gene>
<evidence type="ECO:0000313" key="1">
    <source>
        <dbReference type="EMBL" id="KAK3683215.1"/>
    </source>
</evidence>
<accession>A0ACC3MBB1</accession>
<keyword evidence="2" id="KW-1185">Reference proteome</keyword>
<protein>
    <submittedName>
        <fullName evidence="1">Uncharacterized protein</fullName>
    </submittedName>
</protein>
<proteinExistence type="predicted"/>
<comment type="caution">
    <text evidence="1">The sequence shown here is derived from an EMBL/GenBank/DDBJ whole genome shotgun (WGS) entry which is preliminary data.</text>
</comment>